<protein>
    <submittedName>
        <fullName evidence="1">Uncharacterized protein</fullName>
    </submittedName>
</protein>
<proteinExistence type="predicted"/>
<dbReference type="AlphaFoldDB" id="A0AAN8NVY8"/>
<dbReference type="EMBL" id="JAWJWE010000038">
    <property type="protein sequence ID" value="KAK6623487.1"/>
    <property type="molecule type" value="Genomic_DNA"/>
</dbReference>
<gene>
    <name evidence="1" type="ORF">RUM43_009339</name>
</gene>
<comment type="caution">
    <text evidence="1">The sequence shown here is derived from an EMBL/GenBank/DDBJ whole genome shotgun (WGS) entry which is preliminary data.</text>
</comment>
<sequence>MGESPGPVKEFLEFRCSKKYPYPVYKLCGSAKSKTSMIYGEFLSAFLYGFLCHTGKEKKMTPTLEKIETSFDLAEREALGQIHSFSTGVVLLPNFYFPFNNVIEETSLPEFYSRADQ</sequence>
<organism evidence="1 2">
    <name type="scientific">Polyplax serrata</name>
    <name type="common">Common mouse louse</name>
    <dbReference type="NCBI Taxonomy" id="468196"/>
    <lineage>
        <taxon>Eukaryota</taxon>
        <taxon>Metazoa</taxon>
        <taxon>Ecdysozoa</taxon>
        <taxon>Arthropoda</taxon>
        <taxon>Hexapoda</taxon>
        <taxon>Insecta</taxon>
        <taxon>Pterygota</taxon>
        <taxon>Neoptera</taxon>
        <taxon>Paraneoptera</taxon>
        <taxon>Psocodea</taxon>
        <taxon>Troctomorpha</taxon>
        <taxon>Phthiraptera</taxon>
        <taxon>Anoplura</taxon>
        <taxon>Polyplacidae</taxon>
        <taxon>Polyplax</taxon>
    </lineage>
</organism>
<evidence type="ECO:0000313" key="1">
    <source>
        <dbReference type="EMBL" id="KAK6623487.1"/>
    </source>
</evidence>
<evidence type="ECO:0000313" key="2">
    <source>
        <dbReference type="Proteomes" id="UP001372834"/>
    </source>
</evidence>
<reference evidence="1 2" key="1">
    <citation type="submission" date="2023-10" db="EMBL/GenBank/DDBJ databases">
        <title>Genomes of two closely related lineages of the louse Polyplax serrata with different host specificities.</title>
        <authorList>
            <person name="Martinu J."/>
            <person name="Tarabai H."/>
            <person name="Stefka J."/>
            <person name="Hypsa V."/>
        </authorList>
    </citation>
    <scope>NUCLEOTIDE SEQUENCE [LARGE SCALE GENOMIC DNA]</scope>
    <source>
        <strain evidence="1">HR10_N</strain>
    </source>
</reference>
<name>A0AAN8NVY8_POLSC</name>
<dbReference type="Proteomes" id="UP001372834">
    <property type="component" value="Unassembled WGS sequence"/>
</dbReference>
<accession>A0AAN8NVY8</accession>